<evidence type="ECO:0000313" key="2">
    <source>
        <dbReference type="EMBL" id="MCW1886987.1"/>
    </source>
</evidence>
<keyword evidence="3" id="KW-1185">Reference proteome</keyword>
<accession>A0ABT3FU80</accession>
<reference evidence="2 3" key="1">
    <citation type="submission" date="2022-10" db="EMBL/GenBank/DDBJ databases">
        <title>Luteolibacter flavescens strain MCCC 1K03193, whole genome shotgun sequencing project.</title>
        <authorList>
            <person name="Zhao G."/>
            <person name="Shen L."/>
        </authorList>
    </citation>
    <scope>NUCLEOTIDE SEQUENCE [LARGE SCALE GENOMIC DNA]</scope>
    <source>
        <strain evidence="2 3">MCCC 1K03193</strain>
    </source>
</reference>
<feature type="region of interest" description="Disordered" evidence="1">
    <location>
        <begin position="20"/>
        <end position="60"/>
    </location>
</feature>
<sequence length="419" mass="47080">MSRLLMICAVAAAFATGYTTSRVSSGGRDSGADSAGNPSPSRESDSRAAASHSTEDRPWKEVQQRIVSRWEASPGITVDFELRDETERALERIPPEDLETWMRNLRSTMWTDRDEDVPYELCRMLLKVLAQRGGGDFIQALNRNPMEHDQDDVSEAMGHWITHDPAAALDWLAGEVPEVISEDLDDHRADALITLAGRDPVEFEKRFDRETDPDLREVAQEAHARLWGTPEERDELLARAETASHGEAMAIREGVLMREGMEDPEQAFATLAALEISPEDRDDLDERLVSSLFYWNPFTREKIDRSAVMRAWTTRHPDDELPGSILGGFSDWSRSDPNGSITWLAELPPGNQYDTLAKTLIETGTREHEGVASVIERISDEEIRAEMLRRLKESWQADNPDAAAAWESGLPEKDRAGLE</sequence>
<organism evidence="2 3">
    <name type="scientific">Luteolibacter flavescens</name>
    <dbReference type="NCBI Taxonomy" id="1859460"/>
    <lineage>
        <taxon>Bacteria</taxon>
        <taxon>Pseudomonadati</taxon>
        <taxon>Verrucomicrobiota</taxon>
        <taxon>Verrucomicrobiia</taxon>
        <taxon>Verrucomicrobiales</taxon>
        <taxon>Verrucomicrobiaceae</taxon>
        <taxon>Luteolibacter</taxon>
    </lineage>
</organism>
<dbReference type="EMBL" id="JAPDDS010000013">
    <property type="protein sequence ID" value="MCW1886987.1"/>
    <property type="molecule type" value="Genomic_DNA"/>
</dbReference>
<protein>
    <recommendedName>
        <fullName evidence="4">HEAT repeat domain-containing protein</fullName>
    </recommendedName>
</protein>
<comment type="caution">
    <text evidence="2">The sequence shown here is derived from an EMBL/GenBank/DDBJ whole genome shotgun (WGS) entry which is preliminary data.</text>
</comment>
<name>A0ABT3FU80_9BACT</name>
<dbReference type="Proteomes" id="UP001207930">
    <property type="component" value="Unassembled WGS sequence"/>
</dbReference>
<feature type="compositionally biased region" description="Basic and acidic residues" evidence="1">
    <location>
        <begin position="410"/>
        <end position="419"/>
    </location>
</feature>
<evidence type="ECO:0008006" key="4">
    <source>
        <dbReference type="Google" id="ProtNLM"/>
    </source>
</evidence>
<evidence type="ECO:0000313" key="3">
    <source>
        <dbReference type="Proteomes" id="UP001207930"/>
    </source>
</evidence>
<gene>
    <name evidence="2" type="ORF">OKA04_19770</name>
</gene>
<evidence type="ECO:0000256" key="1">
    <source>
        <dbReference type="SAM" id="MobiDB-lite"/>
    </source>
</evidence>
<dbReference type="RefSeq" id="WP_264502942.1">
    <property type="nucleotide sequence ID" value="NZ_JAPDDS010000013.1"/>
</dbReference>
<feature type="region of interest" description="Disordered" evidence="1">
    <location>
        <begin position="399"/>
        <end position="419"/>
    </location>
</feature>
<feature type="compositionally biased region" description="Low complexity" evidence="1">
    <location>
        <begin position="21"/>
        <end position="36"/>
    </location>
</feature>
<proteinExistence type="predicted"/>